<feature type="signal peptide" evidence="1">
    <location>
        <begin position="1"/>
        <end position="24"/>
    </location>
</feature>
<sequence>MRLRTTVLTAAFLTASLLALPAAAQDDPIRDTIRNQLSALGQDDFATAFSFASPTIKGLFGTPDNFGRMVRQGYPMVHRSGEVKMLDLREVAGNLWQRVMITDQQGRTHLLDYQMIETPDGWQINGVQLLPSVGVGA</sequence>
<gene>
    <name evidence="2" type="ORF">EEB11_16715</name>
</gene>
<dbReference type="RefSeq" id="WP_135433294.1">
    <property type="nucleotide sequence ID" value="NZ_RPEM01000014.1"/>
</dbReference>
<reference evidence="2 3" key="1">
    <citation type="submission" date="2018-11" db="EMBL/GenBank/DDBJ databases">
        <title>Tabrizicola sp. isolated from sediment of alpine lake.</title>
        <authorList>
            <person name="Liu Z."/>
        </authorList>
    </citation>
    <scope>NUCLEOTIDE SEQUENCE [LARGE SCALE GENOMIC DNA]</scope>
    <source>
        <strain evidence="2 3">DRYC-M-16</strain>
    </source>
</reference>
<keyword evidence="1" id="KW-0732">Signal</keyword>
<evidence type="ECO:0000256" key="1">
    <source>
        <dbReference type="SAM" id="SignalP"/>
    </source>
</evidence>
<evidence type="ECO:0000313" key="2">
    <source>
        <dbReference type="EMBL" id="TGD41812.1"/>
    </source>
</evidence>
<feature type="chain" id="PRO_5047232638" evidence="1">
    <location>
        <begin position="25"/>
        <end position="137"/>
    </location>
</feature>
<evidence type="ECO:0000313" key="3">
    <source>
        <dbReference type="Proteomes" id="UP000297741"/>
    </source>
</evidence>
<dbReference type="Proteomes" id="UP000297741">
    <property type="component" value="Unassembled WGS sequence"/>
</dbReference>
<proteinExistence type="predicted"/>
<organism evidence="2 3">
    <name type="scientific">Pseudotabrizicola sediminis</name>
    <dbReference type="NCBI Taxonomy" id="2486418"/>
    <lineage>
        <taxon>Bacteria</taxon>
        <taxon>Pseudomonadati</taxon>
        <taxon>Pseudomonadota</taxon>
        <taxon>Alphaproteobacteria</taxon>
        <taxon>Rhodobacterales</taxon>
        <taxon>Paracoccaceae</taxon>
        <taxon>Pseudotabrizicola</taxon>
    </lineage>
</organism>
<name>A0ABY2KHM8_9RHOB</name>
<protein>
    <submittedName>
        <fullName evidence="2">DUF4864 domain-containing protein</fullName>
    </submittedName>
</protein>
<dbReference type="Pfam" id="PF16156">
    <property type="entry name" value="DUF4864"/>
    <property type="match status" value="1"/>
</dbReference>
<comment type="caution">
    <text evidence="2">The sequence shown here is derived from an EMBL/GenBank/DDBJ whole genome shotgun (WGS) entry which is preliminary data.</text>
</comment>
<dbReference type="EMBL" id="RPEM01000014">
    <property type="protein sequence ID" value="TGD41812.1"/>
    <property type="molecule type" value="Genomic_DNA"/>
</dbReference>
<keyword evidence="3" id="KW-1185">Reference proteome</keyword>
<accession>A0ABY2KHM8</accession>
<dbReference type="InterPro" id="IPR032347">
    <property type="entry name" value="DUF4864"/>
</dbReference>